<dbReference type="PANTHER" id="PTHR28297:SF1">
    <property type="entry name" value="FUNGAL PROTEIN"/>
    <property type="match status" value="1"/>
</dbReference>
<dbReference type="AlphaFoldDB" id="A0A9P3M128"/>
<gene>
    <name evidence="3" type="ORF">EMPS_10171</name>
</gene>
<dbReference type="Pfam" id="PF10445">
    <property type="entry name" value="DUF2456"/>
    <property type="match status" value="1"/>
</dbReference>
<dbReference type="EMBL" id="BQFW01000014">
    <property type="protein sequence ID" value="GJJ77812.1"/>
    <property type="molecule type" value="Genomic_DNA"/>
</dbReference>
<feature type="compositionally biased region" description="Acidic residues" evidence="1">
    <location>
        <begin position="231"/>
        <end position="243"/>
    </location>
</feature>
<organism evidence="3 4">
    <name type="scientific">Entomortierella parvispora</name>
    <dbReference type="NCBI Taxonomy" id="205924"/>
    <lineage>
        <taxon>Eukaryota</taxon>
        <taxon>Fungi</taxon>
        <taxon>Fungi incertae sedis</taxon>
        <taxon>Mucoromycota</taxon>
        <taxon>Mortierellomycotina</taxon>
        <taxon>Mortierellomycetes</taxon>
        <taxon>Mortierellales</taxon>
        <taxon>Mortierellaceae</taxon>
        <taxon>Entomortierella</taxon>
    </lineage>
</organism>
<feature type="transmembrane region" description="Helical" evidence="2">
    <location>
        <begin position="198"/>
        <end position="217"/>
    </location>
</feature>
<dbReference type="OrthoDB" id="15595at2759"/>
<accession>A0A9P3M128</accession>
<dbReference type="InterPro" id="IPR018852">
    <property type="entry name" value="DUF2456"/>
</dbReference>
<evidence type="ECO:0000256" key="2">
    <source>
        <dbReference type="SAM" id="Phobius"/>
    </source>
</evidence>
<proteinExistence type="predicted"/>
<name>A0A9P3M128_9FUNG</name>
<dbReference type="PANTHER" id="PTHR28297">
    <property type="entry name" value="FUNGAL PROTEIN"/>
    <property type="match status" value="1"/>
</dbReference>
<dbReference type="Proteomes" id="UP000827284">
    <property type="component" value="Unassembled WGS sequence"/>
</dbReference>
<feature type="region of interest" description="Disordered" evidence="1">
    <location>
        <begin position="228"/>
        <end position="250"/>
    </location>
</feature>
<keyword evidence="2" id="KW-0812">Transmembrane</keyword>
<reference evidence="3" key="2">
    <citation type="journal article" date="2022" name="Microbiol. Resour. Announc.">
        <title>Whole-Genome Sequence of Entomortierella parvispora E1425, a Mucoromycotan Fungus Associated with Burkholderiaceae-Related Endosymbiotic Bacteria.</title>
        <authorList>
            <person name="Herlambang A."/>
            <person name="Guo Y."/>
            <person name="Takashima Y."/>
            <person name="Narisawa K."/>
            <person name="Ohta H."/>
            <person name="Nishizawa T."/>
        </authorList>
    </citation>
    <scope>NUCLEOTIDE SEQUENCE</scope>
    <source>
        <strain evidence="3">E1425</strain>
    </source>
</reference>
<feature type="transmembrane region" description="Helical" evidence="2">
    <location>
        <begin position="148"/>
        <end position="170"/>
    </location>
</feature>
<keyword evidence="4" id="KW-1185">Reference proteome</keyword>
<evidence type="ECO:0000256" key="1">
    <source>
        <dbReference type="SAM" id="MobiDB-lite"/>
    </source>
</evidence>
<protein>
    <submittedName>
        <fullName evidence="3">Uncharacterized protein</fullName>
    </submittedName>
</protein>
<feature type="transmembrane region" description="Helical" evidence="2">
    <location>
        <begin position="20"/>
        <end position="40"/>
    </location>
</feature>
<feature type="transmembrane region" description="Helical" evidence="2">
    <location>
        <begin position="60"/>
        <end position="79"/>
    </location>
</feature>
<comment type="caution">
    <text evidence="3">The sequence shown here is derived from an EMBL/GenBank/DDBJ whole genome shotgun (WGS) entry which is preliminary data.</text>
</comment>
<keyword evidence="2" id="KW-0472">Membrane</keyword>
<sequence length="250" mass="27705">MASRAGTAASDSLTPRHVAYLGLMHMLGAMVLDGVINFGLTTLMYKGTKSPVMLWSLPNTLAGDAFMTIVIQTTLTWFLDRLAVAADLKKGLVTPLRMPRDAHPWIEWFVGLEQGRRVDYTVGGMGMSQNKSRKEQFIKGFKFHGQRIGVIIVATLIVFWPITILILMVMRSQGIGKDDGPLGGDFNVWPFPQIFKGIYGFATGIITPFVSYIALIYQGESMIRVSSLHSEDEDSAGEEDTMMDDLQQHV</sequence>
<evidence type="ECO:0000313" key="3">
    <source>
        <dbReference type="EMBL" id="GJJ77812.1"/>
    </source>
</evidence>
<reference evidence="3" key="1">
    <citation type="submission" date="2021-11" db="EMBL/GenBank/DDBJ databases">
        <authorList>
            <person name="Herlambang A."/>
            <person name="Guo Y."/>
            <person name="Takashima Y."/>
            <person name="Nishizawa T."/>
        </authorList>
    </citation>
    <scope>NUCLEOTIDE SEQUENCE</scope>
    <source>
        <strain evidence="3">E1425</strain>
    </source>
</reference>
<keyword evidence="2" id="KW-1133">Transmembrane helix</keyword>
<evidence type="ECO:0000313" key="4">
    <source>
        <dbReference type="Proteomes" id="UP000827284"/>
    </source>
</evidence>